<evidence type="ECO:0000259" key="5">
    <source>
        <dbReference type="Pfam" id="PF03358"/>
    </source>
</evidence>
<dbReference type="PANTHER" id="PTHR43408">
    <property type="entry name" value="FMN REDUCTASE (NADPH)"/>
    <property type="match status" value="1"/>
</dbReference>
<dbReference type="RefSeq" id="WP_012374947.1">
    <property type="nucleotide sequence ID" value="NC_010571.1"/>
</dbReference>
<dbReference type="AlphaFoldDB" id="B1ZNP0"/>
<dbReference type="HOGENOM" id="CLU_055322_1_2_0"/>
<evidence type="ECO:0000256" key="2">
    <source>
        <dbReference type="ARBA" id="ARBA00022630"/>
    </source>
</evidence>
<dbReference type="InterPro" id="IPR029039">
    <property type="entry name" value="Flavoprotein-like_sf"/>
</dbReference>
<dbReference type="InterPro" id="IPR005025">
    <property type="entry name" value="FMN_Rdtase-like_dom"/>
</dbReference>
<dbReference type="OrthoDB" id="9814010at2"/>
<keyword evidence="3" id="KW-0288">FMN</keyword>
<evidence type="ECO:0000313" key="6">
    <source>
        <dbReference type="EMBL" id="ACB75410.1"/>
    </source>
</evidence>
<sequence length="175" mass="18568">MNIILSSSLSAQSNSRILACDAARVLEQDGAPVTLLDLRDYPLPLCDAGPAYDHANVTALSDLLHDATAIIVASPIYNFDGSAALKNVIELTGNRAWENKVVGFLCAAADRASYMSIMSLANSLMLDFRSLIVPRFVYATANAFAGDAIVDPEISRRVAELARATAKLGALLKAA</sequence>
<protein>
    <submittedName>
        <fullName evidence="6">NADPH-dependent FMN reductase</fullName>
    </submittedName>
</protein>
<name>B1ZNP0_OPITP</name>
<evidence type="ECO:0000256" key="1">
    <source>
        <dbReference type="ARBA" id="ARBA00005990"/>
    </source>
</evidence>
<keyword evidence="4" id="KW-0560">Oxidoreductase</keyword>
<organism evidence="6 7">
    <name type="scientific">Opitutus terrae (strain DSM 11246 / JCM 15787 / PB90-1)</name>
    <dbReference type="NCBI Taxonomy" id="452637"/>
    <lineage>
        <taxon>Bacteria</taxon>
        <taxon>Pseudomonadati</taxon>
        <taxon>Verrucomicrobiota</taxon>
        <taxon>Opitutia</taxon>
        <taxon>Opitutales</taxon>
        <taxon>Opitutaceae</taxon>
        <taxon>Opitutus</taxon>
    </lineage>
</organism>
<feature type="domain" description="NADPH-dependent FMN reductase-like" evidence="5">
    <location>
        <begin position="4"/>
        <end position="143"/>
    </location>
</feature>
<accession>B1ZNP0</accession>
<dbReference type="PANTHER" id="PTHR43408:SF2">
    <property type="entry name" value="FMN REDUCTASE (NADPH)"/>
    <property type="match status" value="1"/>
</dbReference>
<dbReference type="SUPFAM" id="SSF52218">
    <property type="entry name" value="Flavoproteins"/>
    <property type="match status" value="1"/>
</dbReference>
<dbReference type="KEGG" id="ote:Oter_2127"/>
<keyword evidence="7" id="KW-1185">Reference proteome</keyword>
<evidence type="ECO:0000256" key="3">
    <source>
        <dbReference type="ARBA" id="ARBA00022643"/>
    </source>
</evidence>
<dbReference type="eggNOG" id="COG0431">
    <property type="taxonomic scope" value="Bacteria"/>
</dbReference>
<dbReference type="Proteomes" id="UP000007013">
    <property type="component" value="Chromosome"/>
</dbReference>
<dbReference type="GO" id="GO:0016491">
    <property type="term" value="F:oxidoreductase activity"/>
    <property type="evidence" value="ECO:0007669"/>
    <property type="project" value="UniProtKB-KW"/>
</dbReference>
<keyword evidence="2" id="KW-0285">Flavoprotein</keyword>
<comment type="similarity">
    <text evidence="1">Belongs to the SsuE family.</text>
</comment>
<reference evidence="6 7" key="1">
    <citation type="journal article" date="2011" name="J. Bacteriol.">
        <title>Genome sequence of the verrucomicrobium Opitutus terrae PB90-1, an abundant inhabitant of rice paddy soil ecosystems.</title>
        <authorList>
            <person name="van Passel M.W."/>
            <person name="Kant R."/>
            <person name="Palva A."/>
            <person name="Copeland A."/>
            <person name="Lucas S."/>
            <person name="Lapidus A."/>
            <person name="Glavina del Rio T."/>
            <person name="Pitluck S."/>
            <person name="Goltsman E."/>
            <person name="Clum A."/>
            <person name="Sun H."/>
            <person name="Schmutz J."/>
            <person name="Larimer F.W."/>
            <person name="Land M.L."/>
            <person name="Hauser L."/>
            <person name="Kyrpides N."/>
            <person name="Mikhailova N."/>
            <person name="Richardson P.P."/>
            <person name="Janssen P.H."/>
            <person name="de Vos W.M."/>
            <person name="Smidt H."/>
        </authorList>
    </citation>
    <scope>NUCLEOTIDE SEQUENCE [LARGE SCALE GENOMIC DNA]</scope>
    <source>
        <strain evidence="7">DSM 11246 / JCM 15787 / PB90-1</strain>
    </source>
</reference>
<dbReference type="STRING" id="452637.Oter_2127"/>
<evidence type="ECO:0000313" key="7">
    <source>
        <dbReference type="Proteomes" id="UP000007013"/>
    </source>
</evidence>
<dbReference type="InterPro" id="IPR051814">
    <property type="entry name" value="NAD(P)H-dep_FMN_reductase"/>
</dbReference>
<gene>
    <name evidence="6" type="ordered locus">Oter_2127</name>
</gene>
<dbReference type="Gene3D" id="3.40.50.360">
    <property type="match status" value="1"/>
</dbReference>
<dbReference type="Pfam" id="PF03358">
    <property type="entry name" value="FMN_red"/>
    <property type="match status" value="1"/>
</dbReference>
<proteinExistence type="inferred from homology"/>
<dbReference type="EMBL" id="CP001032">
    <property type="protein sequence ID" value="ACB75410.1"/>
    <property type="molecule type" value="Genomic_DNA"/>
</dbReference>
<evidence type="ECO:0000256" key="4">
    <source>
        <dbReference type="ARBA" id="ARBA00023002"/>
    </source>
</evidence>